<evidence type="ECO:0008006" key="3">
    <source>
        <dbReference type="Google" id="ProtNLM"/>
    </source>
</evidence>
<dbReference type="AlphaFoldDB" id="A0A4P7CM73"/>
<reference evidence="1 2" key="1">
    <citation type="submission" date="2019-03" db="EMBL/GenBank/DDBJ databases">
        <title>Paraburkholderia sp. 7MH5, isolated from subtropical forest soil.</title>
        <authorList>
            <person name="Gao Z.-H."/>
            <person name="Qiu L.-H."/>
        </authorList>
    </citation>
    <scope>NUCLEOTIDE SEQUENCE [LARGE SCALE GENOMIC DNA]</scope>
    <source>
        <strain evidence="1 2">7MH5</strain>
    </source>
</reference>
<dbReference type="OrthoDB" id="9114067at2"/>
<evidence type="ECO:0000313" key="2">
    <source>
        <dbReference type="Proteomes" id="UP000295727"/>
    </source>
</evidence>
<name>A0A4P7CM73_9BURK</name>
<proteinExistence type="predicted"/>
<gene>
    <name evidence="1" type="ORF">E1956_06205</name>
</gene>
<evidence type="ECO:0000313" key="1">
    <source>
        <dbReference type="EMBL" id="QBQ96808.1"/>
    </source>
</evidence>
<dbReference type="EMBL" id="CP038148">
    <property type="protein sequence ID" value="QBQ96808.1"/>
    <property type="molecule type" value="Genomic_DNA"/>
</dbReference>
<sequence length="149" mass="15071">MSMRSGHFRRSPRIARGAALLEVALAMALMSMCGLGLLGAQLGLARHAVASAVRARAAFAADAIAEAALEGGTAPRDQWKARAALVVPDGHASVSTTAGEASLVVLTWAALRDEAAPRSPPTADGCEEAQAGGAEPAQGRACVALAFVQ</sequence>
<keyword evidence="2" id="KW-1185">Reference proteome</keyword>
<dbReference type="Proteomes" id="UP000295727">
    <property type="component" value="Chromosome 1"/>
</dbReference>
<dbReference type="RefSeq" id="WP_134747841.1">
    <property type="nucleotide sequence ID" value="NZ_CP038148.1"/>
</dbReference>
<organism evidence="1 2">
    <name type="scientific">Paraburkholderia pallida</name>
    <dbReference type="NCBI Taxonomy" id="2547399"/>
    <lineage>
        <taxon>Bacteria</taxon>
        <taxon>Pseudomonadati</taxon>
        <taxon>Pseudomonadota</taxon>
        <taxon>Betaproteobacteria</taxon>
        <taxon>Burkholderiales</taxon>
        <taxon>Burkholderiaceae</taxon>
        <taxon>Paraburkholderia</taxon>
    </lineage>
</organism>
<dbReference type="KEGG" id="ppai:E1956_06205"/>
<accession>A0A4P7CM73</accession>
<protein>
    <recommendedName>
        <fullName evidence="3">Tfp pilus assembly protein PilV</fullName>
    </recommendedName>
</protein>